<accession>A0A4S2K505</accession>
<dbReference type="Proteomes" id="UP000310200">
    <property type="component" value="Unassembled WGS sequence"/>
</dbReference>
<evidence type="ECO:0000313" key="2">
    <source>
        <dbReference type="Proteomes" id="UP000310200"/>
    </source>
</evidence>
<protein>
    <submittedName>
        <fullName evidence="1">Uncharacterized protein</fullName>
    </submittedName>
</protein>
<organism evidence="1 2">
    <name type="scientific">Temnothorax longispinosus</name>
    <dbReference type="NCBI Taxonomy" id="300112"/>
    <lineage>
        <taxon>Eukaryota</taxon>
        <taxon>Metazoa</taxon>
        <taxon>Ecdysozoa</taxon>
        <taxon>Arthropoda</taxon>
        <taxon>Hexapoda</taxon>
        <taxon>Insecta</taxon>
        <taxon>Pterygota</taxon>
        <taxon>Neoptera</taxon>
        <taxon>Endopterygota</taxon>
        <taxon>Hymenoptera</taxon>
        <taxon>Apocrita</taxon>
        <taxon>Aculeata</taxon>
        <taxon>Formicoidea</taxon>
        <taxon>Formicidae</taxon>
        <taxon>Myrmicinae</taxon>
        <taxon>Temnothorax</taxon>
    </lineage>
</organism>
<proteinExistence type="predicted"/>
<gene>
    <name evidence="1" type="ORF">DBV15_07809</name>
</gene>
<comment type="caution">
    <text evidence="1">The sequence shown here is derived from an EMBL/GenBank/DDBJ whole genome shotgun (WGS) entry which is preliminary data.</text>
</comment>
<dbReference type="AlphaFoldDB" id="A0A4S2K505"/>
<reference evidence="1 2" key="1">
    <citation type="journal article" date="2019" name="Philos. Trans. R. Soc. Lond., B, Biol. Sci.">
        <title>Ant behaviour and brain gene expression of defending hosts depend on the ecological success of the intruding social parasite.</title>
        <authorList>
            <person name="Kaur R."/>
            <person name="Stoldt M."/>
            <person name="Jongepier E."/>
            <person name="Feldmeyer B."/>
            <person name="Menzel F."/>
            <person name="Bornberg-Bauer E."/>
            <person name="Foitzik S."/>
        </authorList>
    </citation>
    <scope>NUCLEOTIDE SEQUENCE [LARGE SCALE GENOMIC DNA]</scope>
    <source>
        <tissue evidence="1">Whole body</tissue>
    </source>
</reference>
<keyword evidence="2" id="KW-1185">Reference proteome</keyword>
<dbReference type="EMBL" id="QBLH01003218">
    <property type="protein sequence ID" value="TGZ42239.1"/>
    <property type="molecule type" value="Genomic_DNA"/>
</dbReference>
<name>A0A4S2K505_9HYME</name>
<evidence type="ECO:0000313" key="1">
    <source>
        <dbReference type="EMBL" id="TGZ42239.1"/>
    </source>
</evidence>
<sequence length="102" mass="11904">MAEAVSSIYNESQYPNINEDEIEKILETSEYPDLSAVYSNEEEERIRKNKFNNKNIVEMDHGNNKSAISRHNRIFFVFLQSVALKIKQNIVCAREYVTEICV</sequence>